<organism evidence="1 2">
    <name type="scientific">Dermatophagoides pteronyssinus</name>
    <name type="common">European house dust mite</name>
    <dbReference type="NCBI Taxonomy" id="6956"/>
    <lineage>
        <taxon>Eukaryota</taxon>
        <taxon>Metazoa</taxon>
        <taxon>Ecdysozoa</taxon>
        <taxon>Arthropoda</taxon>
        <taxon>Chelicerata</taxon>
        <taxon>Arachnida</taxon>
        <taxon>Acari</taxon>
        <taxon>Acariformes</taxon>
        <taxon>Sarcoptiformes</taxon>
        <taxon>Astigmata</taxon>
        <taxon>Psoroptidia</taxon>
        <taxon>Analgoidea</taxon>
        <taxon>Pyroglyphidae</taxon>
        <taxon>Dermatophagoidinae</taxon>
        <taxon>Dermatophagoides</taxon>
    </lineage>
</organism>
<gene>
    <name evidence="1" type="ORF">DERP_000063</name>
</gene>
<name>A0ABQ8IZ71_DERPT</name>
<comment type="caution">
    <text evidence="1">The sequence shown here is derived from an EMBL/GenBank/DDBJ whole genome shotgun (WGS) entry which is preliminary data.</text>
</comment>
<protein>
    <submittedName>
        <fullName evidence="1">Uncharacterized protein</fullName>
    </submittedName>
</protein>
<keyword evidence="2" id="KW-1185">Reference proteome</keyword>
<dbReference type="Proteomes" id="UP000887458">
    <property type="component" value="Unassembled WGS sequence"/>
</dbReference>
<reference evidence="1 2" key="2">
    <citation type="journal article" date="2022" name="Mol. Biol. Evol.">
        <title>Comparative Genomics Reveals Insights into the Divergent Evolution of Astigmatic Mites and Household Pest Adaptations.</title>
        <authorList>
            <person name="Xiong Q."/>
            <person name="Wan A.T."/>
            <person name="Liu X."/>
            <person name="Fung C.S."/>
            <person name="Xiao X."/>
            <person name="Malainual N."/>
            <person name="Hou J."/>
            <person name="Wang L."/>
            <person name="Wang M."/>
            <person name="Yang K.Y."/>
            <person name="Cui Y."/>
            <person name="Leung E.L."/>
            <person name="Nong W."/>
            <person name="Shin S.K."/>
            <person name="Au S.W."/>
            <person name="Jeong K.Y."/>
            <person name="Chew F.T."/>
            <person name="Hui J.H."/>
            <person name="Leung T.F."/>
            <person name="Tungtrongchitr A."/>
            <person name="Zhong N."/>
            <person name="Liu Z."/>
            <person name="Tsui S.K."/>
        </authorList>
    </citation>
    <scope>NUCLEOTIDE SEQUENCE [LARGE SCALE GENOMIC DNA]</scope>
    <source>
        <strain evidence="1">Derp</strain>
    </source>
</reference>
<sequence length="65" mass="7042">MTLNEFGCNAIDRDIAAVSNCFHSDMNTYVGCGSFSENEVEVLDSISAKLNLQNSYNTGQCGIDN</sequence>
<evidence type="ECO:0000313" key="1">
    <source>
        <dbReference type="EMBL" id="KAH9415577.1"/>
    </source>
</evidence>
<accession>A0ABQ8IZ71</accession>
<dbReference type="EMBL" id="NJHN03000095">
    <property type="protein sequence ID" value="KAH9415577.1"/>
    <property type="molecule type" value="Genomic_DNA"/>
</dbReference>
<evidence type="ECO:0000313" key="2">
    <source>
        <dbReference type="Proteomes" id="UP000887458"/>
    </source>
</evidence>
<reference evidence="1 2" key="1">
    <citation type="journal article" date="2018" name="J. Allergy Clin. Immunol.">
        <title>High-quality assembly of Dermatophagoides pteronyssinus genome and transcriptome reveals a wide range of novel allergens.</title>
        <authorList>
            <person name="Liu X.Y."/>
            <person name="Yang K.Y."/>
            <person name="Wang M.Q."/>
            <person name="Kwok J.S."/>
            <person name="Zeng X."/>
            <person name="Yang Z."/>
            <person name="Xiao X.J."/>
            <person name="Lau C.P."/>
            <person name="Li Y."/>
            <person name="Huang Z.M."/>
            <person name="Ba J.G."/>
            <person name="Yim A.K."/>
            <person name="Ouyang C.Y."/>
            <person name="Ngai S.M."/>
            <person name="Chan T.F."/>
            <person name="Leung E.L."/>
            <person name="Liu L."/>
            <person name="Liu Z.G."/>
            <person name="Tsui S.K."/>
        </authorList>
    </citation>
    <scope>NUCLEOTIDE SEQUENCE [LARGE SCALE GENOMIC DNA]</scope>
    <source>
        <strain evidence="1">Derp</strain>
    </source>
</reference>
<proteinExistence type="predicted"/>